<feature type="region of interest" description="Disordered" evidence="1">
    <location>
        <begin position="117"/>
        <end position="172"/>
    </location>
</feature>
<dbReference type="Gene3D" id="3.10.450.40">
    <property type="match status" value="1"/>
</dbReference>
<evidence type="ECO:0000313" key="5">
    <source>
        <dbReference type="Proteomes" id="UP001183202"/>
    </source>
</evidence>
<keyword evidence="2" id="KW-0732">Signal</keyword>
<dbReference type="InterPro" id="IPR025711">
    <property type="entry name" value="PepSY"/>
</dbReference>
<organism evidence="4 5">
    <name type="scientific">Pseudonocardia charpentierae</name>
    <dbReference type="NCBI Taxonomy" id="3075545"/>
    <lineage>
        <taxon>Bacteria</taxon>
        <taxon>Bacillati</taxon>
        <taxon>Actinomycetota</taxon>
        <taxon>Actinomycetes</taxon>
        <taxon>Pseudonocardiales</taxon>
        <taxon>Pseudonocardiaceae</taxon>
        <taxon>Pseudonocardia</taxon>
    </lineage>
</organism>
<comment type="caution">
    <text evidence="4">The sequence shown here is derived from an EMBL/GenBank/DDBJ whole genome shotgun (WGS) entry which is preliminary data.</text>
</comment>
<evidence type="ECO:0000313" key="4">
    <source>
        <dbReference type="EMBL" id="MDT0351322.1"/>
    </source>
</evidence>
<feature type="domain" description="PepSY" evidence="3">
    <location>
        <begin position="64"/>
        <end position="122"/>
    </location>
</feature>
<accession>A0ABU2NBI5</accession>
<proteinExistence type="predicted"/>
<dbReference type="RefSeq" id="WP_311557577.1">
    <property type="nucleotide sequence ID" value="NZ_JAVREJ010000012.1"/>
</dbReference>
<name>A0ABU2NBI5_9PSEU</name>
<protein>
    <submittedName>
        <fullName evidence="4">PepSY domain-containing protein</fullName>
    </submittedName>
</protein>
<evidence type="ECO:0000256" key="2">
    <source>
        <dbReference type="SAM" id="SignalP"/>
    </source>
</evidence>
<keyword evidence="5" id="KW-1185">Reference proteome</keyword>
<feature type="signal peptide" evidence="2">
    <location>
        <begin position="1"/>
        <end position="22"/>
    </location>
</feature>
<sequence length="172" mass="17839">MTRTRVLAALLAGLTLAGLGTAASALGSDDPTPAAAPVTVVAQTSTTTPTSTSTSTPAAGNAAVTADEAGSRAVARVGGGTVTKVEREVEHGRTVWKVDVRRDTRVTEVHVDVANGAVTRVEDDGRGARTGDDRGRHGEDHRRGDDRRDDHGRHGSDDGPGHDRFDDKGGDR</sequence>
<evidence type="ECO:0000259" key="3">
    <source>
        <dbReference type="Pfam" id="PF03413"/>
    </source>
</evidence>
<feature type="compositionally biased region" description="Basic and acidic residues" evidence="1">
    <location>
        <begin position="120"/>
        <end position="172"/>
    </location>
</feature>
<reference evidence="5" key="1">
    <citation type="submission" date="2023-07" db="EMBL/GenBank/DDBJ databases">
        <title>30 novel species of actinomycetes from the DSMZ collection.</title>
        <authorList>
            <person name="Nouioui I."/>
        </authorList>
    </citation>
    <scope>NUCLEOTIDE SEQUENCE [LARGE SCALE GENOMIC DNA]</scope>
    <source>
        <strain evidence="5">DSM 45834</strain>
    </source>
</reference>
<dbReference type="Pfam" id="PF03413">
    <property type="entry name" value="PepSY"/>
    <property type="match status" value="1"/>
</dbReference>
<feature type="chain" id="PRO_5046392753" evidence="2">
    <location>
        <begin position="23"/>
        <end position="172"/>
    </location>
</feature>
<dbReference type="EMBL" id="JAVREJ010000012">
    <property type="protein sequence ID" value="MDT0351322.1"/>
    <property type="molecule type" value="Genomic_DNA"/>
</dbReference>
<gene>
    <name evidence="4" type="ORF">RM445_17470</name>
</gene>
<evidence type="ECO:0000256" key="1">
    <source>
        <dbReference type="SAM" id="MobiDB-lite"/>
    </source>
</evidence>
<dbReference type="Proteomes" id="UP001183202">
    <property type="component" value="Unassembled WGS sequence"/>
</dbReference>